<dbReference type="Gene3D" id="2.120.10.30">
    <property type="entry name" value="TolB, C-terminal domain"/>
    <property type="match status" value="1"/>
</dbReference>
<gene>
    <name evidence="2" type="ORF">PENTCL1PPCAC_13661</name>
</gene>
<organism evidence="2 3">
    <name type="scientific">Pristionchus entomophagus</name>
    <dbReference type="NCBI Taxonomy" id="358040"/>
    <lineage>
        <taxon>Eukaryota</taxon>
        <taxon>Metazoa</taxon>
        <taxon>Ecdysozoa</taxon>
        <taxon>Nematoda</taxon>
        <taxon>Chromadorea</taxon>
        <taxon>Rhabditida</taxon>
        <taxon>Rhabditina</taxon>
        <taxon>Diplogasteromorpha</taxon>
        <taxon>Diplogasteroidea</taxon>
        <taxon>Neodiplogasteridae</taxon>
        <taxon>Pristionchus</taxon>
    </lineage>
</organism>
<dbReference type="InterPro" id="IPR011042">
    <property type="entry name" value="6-blade_b-propeller_TolB-like"/>
</dbReference>
<comment type="caution">
    <text evidence="2">The sequence shown here is derived from an EMBL/GenBank/DDBJ whole genome shotgun (WGS) entry which is preliminary data.</text>
</comment>
<keyword evidence="1" id="KW-0732">Signal</keyword>
<evidence type="ECO:0000256" key="1">
    <source>
        <dbReference type="SAM" id="SignalP"/>
    </source>
</evidence>
<feature type="non-terminal residue" evidence="2">
    <location>
        <position position="1"/>
    </location>
</feature>
<dbReference type="InterPro" id="IPR051288">
    <property type="entry name" value="Serum_paraoxonase/arylesterase"/>
</dbReference>
<name>A0AAV5T7F9_9BILA</name>
<reference evidence="2" key="1">
    <citation type="submission" date="2023-10" db="EMBL/GenBank/DDBJ databases">
        <title>Genome assembly of Pristionchus species.</title>
        <authorList>
            <person name="Yoshida K."/>
            <person name="Sommer R.J."/>
        </authorList>
    </citation>
    <scope>NUCLEOTIDE SEQUENCE</scope>
    <source>
        <strain evidence="2">RS0144</strain>
    </source>
</reference>
<dbReference type="PANTHER" id="PTHR11799">
    <property type="entry name" value="PARAOXONASE"/>
    <property type="match status" value="1"/>
</dbReference>
<accession>A0AAV5T7F9</accession>
<sequence length="90" mass="10013">LLAIVIGLFAIAWRVHENMDMSRTIYNHRPGICREVHGPVKGSEDIELIRSEGIAFVTSGILYLHPSRGHIEAATSALDEVDSKYGFHAR</sequence>
<dbReference type="AlphaFoldDB" id="A0AAV5T7F9"/>
<proteinExistence type="predicted"/>
<evidence type="ECO:0000313" key="3">
    <source>
        <dbReference type="Proteomes" id="UP001432027"/>
    </source>
</evidence>
<feature type="chain" id="PRO_5043797933" evidence="1">
    <location>
        <begin position="18"/>
        <end position="90"/>
    </location>
</feature>
<dbReference type="Proteomes" id="UP001432027">
    <property type="component" value="Unassembled WGS sequence"/>
</dbReference>
<dbReference type="PANTHER" id="PTHR11799:SF12">
    <property type="entry name" value="PARAOXONASE-RELATED"/>
    <property type="match status" value="1"/>
</dbReference>
<feature type="signal peptide" evidence="1">
    <location>
        <begin position="1"/>
        <end position="17"/>
    </location>
</feature>
<keyword evidence="3" id="KW-1185">Reference proteome</keyword>
<protein>
    <submittedName>
        <fullName evidence="2">Uncharacterized protein</fullName>
    </submittedName>
</protein>
<dbReference type="EMBL" id="BTSX01000003">
    <property type="protein sequence ID" value="GMS91486.1"/>
    <property type="molecule type" value="Genomic_DNA"/>
</dbReference>
<evidence type="ECO:0000313" key="2">
    <source>
        <dbReference type="EMBL" id="GMS91486.1"/>
    </source>
</evidence>